<dbReference type="HOGENOM" id="CLU_164195_0_0_1"/>
<feature type="chain" id="PRO_5013986732" description="Hydrophobin" evidence="2">
    <location>
        <begin position="19"/>
        <end position="102"/>
    </location>
</feature>
<comment type="caution">
    <text evidence="3">The sequence shown here is derived from an EMBL/GenBank/DDBJ whole genome shotgun (WGS) entry which is preliminary data.</text>
</comment>
<keyword evidence="2" id="KW-0134">Cell wall</keyword>
<evidence type="ECO:0000313" key="3">
    <source>
        <dbReference type="EMBL" id="EXU97165.1"/>
    </source>
</evidence>
<comment type="similarity">
    <text evidence="2">Belongs to the fungal hydrophobin family.</text>
</comment>
<protein>
    <recommendedName>
        <fullName evidence="2">Hydrophobin</fullName>
    </recommendedName>
</protein>
<evidence type="ECO:0000313" key="4">
    <source>
        <dbReference type="Proteomes" id="UP000030151"/>
    </source>
</evidence>
<dbReference type="Pfam" id="PF01185">
    <property type="entry name" value="Hydrophobin"/>
    <property type="match status" value="1"/>
</dbReference>
<dbReference type="CDD" id="cd23507">
    <property type="entry name" value="hydrophobin_I"/>
    <property type="match status" value="1"/>
</dbReference>
<keyword evidence="2" id="KW-0964">Secreted</keyword>
<proteinExistence type="inferred from homology"/>
<dbReference type="InterPro" id="IPR001338">
    <property type="entry name" value="Class_I_Hydrophobin"/>
</dbReference>
<dbReference type="EMBL" id="JELW01000040">
    <property type="protein sequence ID" value="EXU97165.1"/>
    <property type="molecule type" value="Genomic_DNA"/>
</dbReference>
<keyword evidence="1 2" id="KW-1015">Disulfide bond</keyword>
<dbReference type="GO" id="GO:0005199">
    <property type="term" value="F:structural constituent of cell wall"/>
    <property type="evidence" value="ECO:0007669"/>
    <property type="project" value="InterPro"/>
</dbReference>
<reference evidence="3 4" key="1">
    <citation type="submission" date="2014-02" db="EMBL/GenBank/DDBJ databases">
        <title>The genome sequence of the entomopathogenic fungus Metarhizium robertsii ARSEF 2575.</title>
        <authorList>
            <person name="Giuliano Garisto Donzelli B."/>
            <person name="Roe B.A."/>
            <person name="Macmil S.L."/>
            <person name="Krasnoff S.B."/>
            <person name="Gibson D.M."/>
        </authorList>
    </citation>
    <scope>NUCLEOTIDE SEQUENCE [LARGE SCALE GENOMIC DNA]</scope>
    <source>
        <strain evidence="3 4">ARSEF 2575</strain>
    </source>
</reference>
<evidence type="ECO:0000256" key="2">
    <source>
        <dbReference type="RuleBase" id="RU365009"/>
    </source>
</evidence>
<feature type="signal peptide" evidence="2">
    <location>
        <begin position="1"/>
        <end position="18"/>
    </location>
</feature>
<sequence>MSLFKILVAAATVATALAAPHEHKKPHPSYGDANAQCGNHQKLSCCNRGDSGGVLDGLLGGNCQPINILALLPIQNQCTNQVACCTGNSNGLINIPCTNVNL</sequence>
<dbReference type="AlphaFoldDB" id="A0A014PL62"/>
<evidence type="ECO:0000256" key="1">
    <source>
        <dbReference type="ARBA" id="ARBA00023157"/>
    </source>
</evidence>
<dbReference type="SMART" id="SM00075">
    <property type="entry name" value="HYDRO"/>
    <property type="match status" value="1"/>
</dbReference>
<dbReference type="Proteomes" id="UP000030151">
    <property type="component" value="Unassembled WGS sequence"/>
</dbReference>
<dbReference type="eggNOG" id="ENOG502RJ6Z">
    <property type="taxonomic scope" value="Eukaryota"/>
</dbReference>
<organism evidence="3 4">
    <name type="scientific">Metarhizium robertsii</name>
    <dbReference type="NCBI Taxonomy" id="568076"/>
    <lineage>
        <taxon>Eukaryota</taxon>
        <taxon>Fungi</taxon>
        <taxon>Dikarya</taxon>
        <taxon>Ascomycota</taxon>
        <taxon>Pezizomycotina</taxon>
        <taxon>Sordariomycetes</taxon>
        <taxon>Hypocreomycetidae</taxon>
        <taxon>Hypocreales</taxon>
        <taxon>Clavicipitaceae</taxon>
        <taxon>Metarhizium</taxon>
    </lineage>
</organism>
<dbReference type="OrthoDB" id="4225815at2759"/>
<dbReference type="GO" id="GO:0009277">
    <property type="term" value="C:fungal-type cell wall"/>
    <property type="evidence" value="ECO:0007669"/>
    <property type="project" value="InterPro"/>
</dbReference>
<gene>
    <name evidence="3" type="ORF">X797_009784</name>
</gene>
<comment type="subcellular location">
    <subcellularLocation>
        <location evidence="2">Secreted</location>
        <location evidence="2">Cell wall</location>
    </subcellularLocation>
</comment>
<name>A0A014PL62_9HYPO</name>
<accession>A0A014PL62</accession>
<keyword evidence="2" id="KW-0732">Signal</keyword>